<dbReference type="AlphaFoldDB" id="A0AAV6VAN5"/>
<dbReference type="InterPro" id="IPR029055">
    <property type="entry name" value="Ntn_hydrolases_N"/>
</dbReference>
<sequence length="632" mass="70436">MCGICAFIYLRKDTTSTLFKSSDDSTFQELSGWLKRRGPNHFQDTTCCFQNAVDMHFSASVLHLRGKNPAWQPITDEAGNVLLWNGEIFGGFELETSVSDTEVLSKELFKSTTEIEVLSVISTIKGPFAFIFYQNTGHLWFGRDLFGRRSLLWNFDDSCFSLCSVASKQKKCKEVPTLGLFSIDLHQSYIKQRFELCLYPWSTGPSGLPLEHKITEEISDNLTIHINSSSLECPILTPLNKTLPTDEVLEYNILSQNGHECSASELKPSDSELKPFLSENHSNFELKLSNLELLYRLSEISVLKDTAKAFEDILSEAVKRRVNNHSNLCKKCYSTREGKSPEKSSCEHASVGVLFSGGLDSIVIACLADRHLLKSQPIDLINVAFASNSSLKGSVSHYGHQAFETPDRVTGRKGVDALHVVCPHRNWNFVEVNVTEEDLVNQRRDVISHLLKPSCTVLDESIGCALWFAANGSGTVNSCEGPRSYTSCARVLLVGMGADEQLGGYARHRAKFNVSGWPGLIEELSLELDRIGSRNLGRDDRIIADNGVESRYPFLDENVVSFLNNLPVFLKMDLNHPRGVGEKLLLRIMALKLGLTEAAELPKRAIQFGSRIAKIENSKEKGSDVCERLKAL</sequence>
<accession>A0AAV6VAN5</accession>
<gene>
    <name evidence="5" type="ORF">JTE90_012188</name>
</gene>
<proteinExistence type="predicted"/>
<dbReference type="GO" id="GO:0006529">
    <property type="term" value="P:asparagine biosynthetic process"/>
    <property type="evidence" value="ECO:0007669"/>
    <property type="project" value="UniProtKB-KW"/>
</dbReference>
<organism evidence="5 6">
    <name type="scientific">Oedothorax gibbosus</name>
    <dbReference type="NCBI Taxonomy" id="931172"/>
    <lineage>
        <taxon>Eukaryota</taxon>
        <taxon>Metazoa</taxon>
        <taxon>Ecdysozoa</taxon>
        <taxon>Arthropoda</taxon>
        <taxon>Chelicerata</taxon>
        <taxon>Arachnida</taxon>
        <taxon>Araneae</taxon>
        <taxon>Araneomorphae</taxon>
        <taxon>Entelegynae</taxon>
        <taxon>Araneoidea</taxon>
        <taxon>Linyphiidae</taxon>
        <taxon>Erigoninae</taxon>
        <taxon>Oedothorax</taxon>
    </lineage>
</organism>
<evidence type="ECO:0000256" key="3">
    <source>
        <dbReference type="ARBA" id="ARBA00022962"/>
    </source>
</evidence>
<dbReference type="InterPro" id="IPR014729">
    <property type="entry name" value="Rossmann-like_a/b/a_fold"/>
</dbReference>
<dbReference type="Pfam" id="PF13537">
    <property type="entry name" value="GATase_7"/>
    <property type="match status" value="1"/>
</dbReference>
<dbReference type="InterPro" id="IPR051857">
    <property type="entry name" value="Asn_synthetase_domain"/>
</dbReference>
<keyword evidence="6" id="KW-1185">Reference proteome</keyword>
<dbReference type="InterPro" id="IPR017932">
    <property type="entry name" value="GATase_2_dom"/>
</dbReference>
<feature type="domain" description="Glutamine amidotransferase type-2" evidence="4">
    <location>
        <begin position="2"/>
        <end position="229"/>
    </location>
</feature>
<dbReference type="SUPFAM" id="SSF52402">
    <property type="entry name" value="Adenine nucleotide alpha hydrolases-like"/>
    <property type="match status" value="1"/>
</dbReference>
<evidence type="ECO:0000313" key="6">
    <source>
        <dbReference type="Proteomes" id="UP000827092"/>
    </source>
</evidence>
<keyword evidence="3" id="KW-0315">Glutamine amidotransferase</keyword>
<dbReference type="Gene3D" id="3.60.20.10">
    <property type="entry name" value="Glutamine Phosphoribosylpyrophosphate, subunit 1, domain 1"/>
    <property type="match status" value="1"/>
</dbReference>
<dbReference type="SUPFAM" id="SSF56235">
    <property type="entry name" value="N-terminal nucleophile aminohydrolases (Ntn hydrolases)"/>
    <property type="match status" value="1"/>
</dbReference>
<evidence type="ECO:0000256" key="1">
    <source>
        <dbReference type="ARBA" id="ARBA00022605"/>
    </source>
</evidence>
<protein>
    <recommendedName>
        <fullName evidence="4">Glutamine amidotransferase type-2 domain-containing protein</fullName>
    </recommendedName>
</protein>
<evidence type="ECO:0000256" key="2">
    <source>
        <dbReference type="ARBA" id="ARBA00022888"/>
    </source>
</evidence>
<dbReference type="GO" id="GO:0004066">
    <property type="term" value="F:asparagine synthase (glutamine-hydrolyzing) activity"/>
    <property type="evidence" value="ECO:0007669"/>
    <property type="project" value="InterPro"/>
</dbReference>
<evidence type="ECO:0000313" key="5">
    <source>
        <dbReference type="EMBL" id="KAG8193386.1"/>
    </source>
</evidence>
<keyword evidence="1" id="KW-0028">Amino-acid biosynthesis</keyword>
<comment type="caution">
    <text evidence="5">The sequence shown here is derived from an EMBL/GenBank/DDBJ whole genome shotgun (WGS) entry which is preliminary data.</text>
</comment>
<dbReference type="PANTHER" id="PTHR45937">
    <property type="entry name" value="ASPARAGINE SYNTHETASE DOMAIN-CONTAINING PROTEIN 1"/>
    <property type="match status" value="1"/>
</dbReference>
<dbReference type="PANTHER" id="PTHR45937:SF1">
    <property type="entry name" value="ASPARAGINE SYNTHETASE DOMAIN-CONTAINING PROTEIN 1"/>
    <property type="match status" value="1"/>
</dbReference>
<dbReference type="EMBL" id="JAFNEN010000123">
    <property type="protein sequence ID" value="KAG8193386.1"/>
    <property type="molecule type" value="Genomic_DNA"/>
</dbReference>
<keyword evidence="2" id="KW-0061">Asparagine biosynthesis</keyword>
<dbReference type="Gene3D" id="3.40.50.620">
    <property type="entry name" value="HUPs"/>
    <property type="match status" value="1"/>
</dbReference>
<dbReference type="InterPro" id="IPR001962">
    <property type="entry name" value="Asn_synthase"/>
</dbReference>
<name>A0AAV6VAN5_9ARAC</name>
<reference evidence="5 6" key="1">
    <citation type="journal article" date="2022" name="Nat. Ecol. Evol.">
        <title>A masculinizing supergene underlies an exaggerated male reproductive morph in a spider.</title>
        <authorList>
            <person name="Hendrickx F."/>
            <person name="De Corte Z."/>
            <person name="Sonet G."/>
            <person name="Van Belleghem S.M."/>
            <person name="Kostlbacher S."/>
            <person name="Vangestel C."/>
        </authorList>
    </citation>
    <scope>NUCLEOTIDE SEQUENCE [LARGE SCALE GENOMIC DNA]</scope>
    <source>
        <strain evidence="5">W744_W776</strain>
    </source>
</reference>
<evidence type="ECO:0000259" key="4">
    <source>
        <dbReference type="PROSITE" id="PS51278"/>
    </source>
</evidence>
<dbReference type="PROSITE" id="PS51278">
    <property type="entry name" value="GATASE_TYPE_2"/>
    <property type="match status" value="1"/>
</dbReference>
<dbReference type="Pfam" id="PF00733">
    <property type="entry name" value="Asn_synthase"/>
    <property type="match status" value="2"/>
</dbReference>
<dbReference type="Proteomes" id="UP000827092">
    <property type="component" value="Unassembled WGS sequence"/>
</dbReference>
<dbReference type="CDD" id="cd01991">
    <property type="entry name" value="Asn_synthase_B_C"/>
    <property type="match status" value="1"/>
</dbReference>